<dbReference type="CDD" id="cd00002">
    <property type="entry name" value="YbaK_deacylase"/>
    <property type="match status" value="1"/>
</dbReference>
<proteinExistence type="inferred from homology"/>
<dbReference type="PIRSF" id="PIRSF006181">
    <property type="entry name" value="EbsC_YbaK"/>
    <property type="match status" value="1"/>
</dbReference>
<comment type="similarity">
    <text evidence="1 4">Belongs to the prolyl-tRNA editing family. YbaK/EbsC subfamily.</text>
</comment>
<dbReference type="Pfam" id="PF04073">
    <property type="entry name" value="tRNA_edit"/>
    <property type="match status" value="1"/>
</dbReference>
<evidence type="ECO:0000313" key="7">
    <source>
        <dbReference type="Proteomes" id="UP001157161"/>
    </source>
</evidence>
<dbReference type="AlphaFoldDB" id="A0AA37XGF9"/>
<evidence type="ECO:0000259" key="5">
    <source>
        <dbReference type="Pfam" id="PF04073"/>
    </source>
</evidence>
<evidence type="ECO:0000256" key="3">
    <source>
        <dbReference type="ARBA" id="ARBA00023239"/>
    </source>
</evidence>
<keyword evidence="7" id="KW-1185">Reference proteome</keyword>
<dbReference type="EC" id="4.2.-.-" evidence="4"/>
<organism evidence="6 7">
    <name type="scientific">Litorihabitans aurantiacus</name>
    <dbReference type="NCBI Taxonomy" id="1930061"/>
    <lineage>
        <taxon>Bacteria</taxon>
        <taxon>Bacillati</taxon>
        <taxon>Actinomycetota</taxon>
        <taxon>Actinomycetes</taxon>
        <taxon>Micrococcales</taxon>
        <taxon>Beutenbergiaceae</taxon>
        <taxon>Litorihabitans</taxon>
    </lineage>
</organism>
<dbReference type="Gene3D" id="3.90.960.10">
    <property type="entry name" value="YbaK/aminoacyl-tRNA synthetase-associated domain"/>
    <property type="match status" value="1"/>
</dbReference>
<evidence type="ECO:0000256" key="1">
    <source>
        <dbReference type="ARBA" id="ARBA00009798"/>
    </source>
</evidence>
<dbReference type="GO" id="GO:0002161">
    <property type="term" value="F:aminoacyl-tRNA deacylase activity"/>
    <property type="evidence" value="ECO:0007669"/>
    <property type="project" value="InterPro"/>
</dbReference>
<accession>A0AA37XGF9</accession>
<feature type="domain" description="YbaK/aminoacyl-tRNA synthetase-associated" evidence="5">
    <location>
        <begin position="37"/>
        <end position="147"/>
    </location>
</feature>
<dbReference type="EMBL" id="BSUM01000001">
    <property type="protein sequence ID" value="GMA32777.1"/>
    <property type="molecule type" value="Genomic_DNA"/>
</dbReference>
<dbReference type="Proteomes" id="UP001157161">
    <property type="component" value="Unassembled WGS sequence"/>
</dbReference>
<dbReference type="InterPro" id="IPR007214">
    <property type="entry name" value="YbaK/aa-tRNA-synth-assoc-dom"/>
</dbReference>
<keyword evidence="2 4" id="KW-0648">Protein biosynthesis</keyword>
<gene>
    <name evidence="6" type="ORF">GCM10025875_27690</name>
</gene>
<dbReference type="GO" id="GO:0006412">
    <property type="term" value="P:translation"/>
    <property type="evidence" value="ECO:0007669"/>
    <property type="project" value="UniProtKB-KW"/>
</dbReference>
<sequence>MSSAPDTPATLALDAAGTSFTAHTYDHDPRATSFGLEAAEKLGIDPAQVYKTLMVDVDGALVVAIAPVAGRVDLKEVARAVGGRRAAMADPAQAQRRTGYVVGGISPIGQKTHHRTVLDSSAILLETLLVSGGRRGLDLELAPDDLLAITGGEYADIARD</sequence>
<protein>
    <recommendedName>
        <fullName evidence="4">Cys-tRNA(Pro)/Cys-tRNA(Cys) deacylase</fullName>
        <ecNumber evidence="4">4.2.-.-</ecNumber>
    </recommendedName>
</protein>
<dbReference type="InterPro" id="IPR004369">
    <property type="entry name" value="Prolyl-tRNA_editing_YbaK/EbsC"/>
</dbReference>
<dbReference type="RefSeq" id="WP_284251463.1">
    <property type="nucleotide sequence ID" value="NZ_BSUM01000001.1"/>
</dbReference>
<evidence type="ECO:0000313" key="6">
    <source>
        <dbReference type="EMBL" id="GMA32777.1"/>
    </source>
</evidence>
<reference evidence="6" key="2">
    <citation type="submission" date="2023-02" db="EMBL/GenBank/DDBJ databases">
        <authorList>
            <person name="Sun Q."/>
            <person name="Mori K."/>
        </authorList>
    </citation>
    <scope>NUCLEOTIDE SEQUENCE</scope>
    <source>
        <strain evidence="6">NBRC 112290</strain>
    </source>
</reference>
<evidence type="ECO:0000256" key="2">
    <source>
        <dbReference type="ARBA" id="ARBA00022917"/>
    </source>
</evidence>
<dbReference type="GO" id="GO:0016829">
    <property type="term" value="F:lyase activity"/>
    <property type="evidence" value="ECO:0007669"/>
    <property type="project" value="UniProtKB-KW"/>
</dbReference>
<evidence type="ECO:0000256" key="4">
    <source>
        <dbReference type="PIRNR" id="PIRNR006181"/>
    </source>
</evidence>
<comment type="caution">
    <text evidence="6">The sequence shown here is derived from an EMBL/GenBank/DDBJ whole genome shotgun (WGS) entry which is preliminary data.</text>
</comment>
<reference evidence="6" key="1">
    <citation type="journal article" date="2014" name="Int. J. Syst. Evol. Microbiol.">
        <title>Complete genome sequence of Corynebacterium casei LMG S-19264T (=DSM 44701T), isolated from a smear-ripened cheese.</title>
        <authorList>
            <consortium name="US DOE Joint Genome Institute (JGI-PGF)"/>
            <person name="Walter F."/>
            <person name="Albersmeier A."/>
            <person name="Kalinowski J."/>
            <person name="Ruckert C."/>
        </authorList>
    </citation>
    <scope>NUCLEOTIDE SEQUENCE</scope>
    <source>
        <strain evidence="6">NBRC 112290</strain>
    </source>
</reference>
<dbReference type="PANTHER" id="PTHR30411:SF0">
    <property type="entry name" value="CYS-TRNA(PRO)_CYS-TRNA(CYS) DEACYLASE YBAK"/>
    <property type="match status" value="1"/>
</dbReference>
<name>A0AA37XGF9_9MICO</name>
<keyword evidence="3 4" id="KW-0456">Lyase</keyword>
<dbReference type="PANTHER" id="PTHR30411">
    <property type="entry name" value="CYTOPLASMIC PROTEIN"/>
    <property type="match status" value="1"/>
</dbReference>
<dbReference type="NCBIfam" id="TIGR00011">
    <property type="entry name" value="YbaK_EbsC"/>
    <property type="match status" value="1"/>
</dbReference>
<dbReference type="SUPFAM" id="SSF55826">
    <property type="entry name" value="YbaK/ProRS associated domain"/>
    <property type="match status" value="1"/>
</dbReference>
<dbReference type="InterPro" id="IPR036754">
    <property type="entry name" value="YbaK/aa-tRNA-synt-asso_dom_sf"/>
</dbReference>